<dbReference type="PROSITE" id="PS51387">
    <property type="entry name" value="FAD_PCMH"/>
    <property type="match status" value="1"/>
</dbReference>
<dbReference type="InterPro" id="IPR006094">
    <property type="entry name" value="Oxid_FAD_bind_N"/>
</dbReference>
<sequence length="544" mass="59268">SPRSSGLSYSHRIPIADHGFTWPRFPNAPCGPVCKRRTGCQPACGSQRRKMRTHDSCPPPLHASPFADVRALWQCERLLSAFPDQTVLASNASYSTWNGRWADTAELLPSCVFRPLAVEDVSYAVKTLAKPVGNSKNHYCPFSIKGGGHTPWAGANNVDGGVAIDLTYLNQTTLSADRSVISLGGGTIWHDAYSNMDGQGVAFPGGRCPGTGVGGVTLGGGYSWFTGQIGFVADNIVNYEVVLASGSIVNANASSHSDLFRALKGGNNNFGVVTRFDLATIQHNQQVFGGLAIVPPSISDEVLAALQSFTDDSTGIHVSEGLTIEYFMDPSTGDGQVLLWLIDTDANGTHAALQPFFDMEPKLLNQVYQTSIADYPTSVPPVSRVLMADLTFVNDLDTIKGVYNLTIEVMNTVSHIPNLTWDFQFEPMSRHVIEASNAQGGNVMGLDTATEDLLVLFLMPLWEDAQYDSEVHAAAELWYNSIKEYTISRGKDHRWEFANYAAWFQDPMASYGPENLKFLQDVSRKYDPSGLFQKAVRGGYKLGL</sequence>
<evidence type="ECO:0000259" key="5">
    <source>
        <dbReference type="PROSITE" id="PS51387"/>
    </source>
</evidence>
<dbReference type="InterPro" id="IPR050416">
    <property type="entry name" value="FAD-linked_Oxidoreductase"/>
</dbReference>
<keyword evidence="3" id="KW-0274">FAD</keyword>
<dbReference type="InterPro" id="IPR016167">
    <property type="entry name" value="FAD-bd_PCMH_sub1"/>
</dbReference>
<dbReference type="SUPFAM" id="SSF56176">
    <property type="entry name" value="FAD-binding/transporter-associated domain-like"/>
    <property type="match status" value="1"/>
</dbReference>
<dbReference type="Pfam" id="PF01565">
    <property type="entry name" value="FAD_binding_4"/>
    <property type="match status" value="1"/>
</dbReference>
<keyword evidence="4" id="KW-0560">Oxidoreductase</keyword>
<dbReference type="GO" id="GO:0016491">
    <property type="term" value="F:oxidoreductase activity"/>
    <property type="evidence" value="ECO:0007669"/>
    <property type="project" value="UniProtKB-KW"/>
</dbReference>
<keyword evidence="2" id="KW-0285">Flavoprotein</keyword>
<evidence type="ECO:0000256" key="1">
    <source>
        <dbReference type="ARBA" id="ARBA00005466"/>
    </source>
</evidence>
<dbReference type="InterPro" id="IPR036318">
    <property type="entry name" value="FAD-bd_PCMH-like_sf"/>
</dbReference>
<dbReference type="Proteomes" id="UP000028524">
    <property type="component" value="Unassembled WGS sequence"/>
</dbReference>
<dbReference type="Gene3D" id="3.30.465.10">
    <property type="match status" value="1"/>
</dbReference>
<dbReference type="InterPro" id="IPR016169">
    <property type="entry name" value="FAD-bd_PCMH_sub2"/>
</dbReference>
<dbReference type="InParanoid" id="A0A084QPY2"/>
<dbReference type="AlphaFoldDB" id="A0A084QPY2"/>
<protein>
    <recommendedName>
        <fullName evidence="5">FAD-binding PCMH-type domain-containing protein</fullName>
    </recommendedName>
</protein>
<gene>
    <name evidence="6" type="ORF">S40285_03687</name>
</gene>
<dbReference type="InterPro" id="IPR016166">
    <property type="entry name" value="FAD-bd_PCMH"/>
</dbReference>
<feature type="domain" description="FAD-binding PCMH-type" evidence="5">
    <location>
        <begin position="105"/>
        <end position="283"/>
    </location>
</feature>
<feature type="non-terminal residue" evidence="6">
    <location>
        <position position="1"/>
    </location>
</feature>
<dbReference type="EMBL" id="KL660504">
    <property type="protein sequence ID" value="KFA66017.1"/>
    <property type="molecule type" value="Genomic_DNA"/>
</dbReference>
<dbReference type="Gene3D" id="3.30.43.10">
    <property type="entry name" value="Uridine Diphospho-n-acetylenolpyruvylglucosamine Reductase, domain 2"/>
    <property type="match status" value="1"/>
</dbReference>
<reference evidence="6 7" key="1">
    <citation type="journal article" date="2014" name="BMC Genomics">
        <title>Comparative genome sequencing reveals chemotype-specific gene clusters in the toxigenic black mold Stachybotrys.</title>
        <authorList>
            <person name="Semeiks J."/>
            <person name="Borek D."/>
            <person name="Otwinowski Z."/>
            <person name="Grishin N.V."/>
        </authorList>
    </citation>
    <scope>NUCLEOTIDE SEQUENCE [LARGE SCALE GENOMIC DNA]</scope>
    <source>
        <strain evidence="6 7">IBT 40285</strain>
    </source>
</reference>
<name>A0A084QPY2_STAC4</name>
<evidence type="ECO:0000313" key="7">
    <source>
        <dbReference type="Proteomes" id="UP000028524"/>
    </source>
</evidence>
<dbReference type="OrthoDB" id="2151789at2759"/>
<comment type="similarity">
    <text evidence="1">Belongs to the oxygen-dependent FAD-linked oxidoreductase family.</text>
</comment>
<keyword evidence="7" id="KW-1185">Reference proteome</keyword>
<evidence type="ECO:0000313" key="6">
    <source>
        <dbReference type="EMBL" id="KFA66017.1"/>
    </source>
</evidence>
<dbReference type="PANTHER" id="PTHR42973">
    <property type="entry name" value="BINDING OXIDOREDUCTASE, PUTATIVE (AFU_ORTHOLOGUE AFUA_1G17690)-RELATED"/>
    <property type="match status" value="1"/>
</dbReference>
<evidence type="ECO:0000256" key="2">
    <source>
        <dbReference type="ARBA" id="ARBA00022630"/>
    </source>
</evidence>
<evidence type="ECO:0000256" key="4">
    <source>
        <dbReference type="ARBA" id="ARBA00023002"/>
    </source>
</evidence>
<organism evidence="6 7">
    <name type="scientific">Stachybotrys chlorohalonatus (strain IBT 40285)</name>
    <dbReference type="NCBI Taxonomy" id="1283841"/>
    <lineage>
        <taxon>Eukaryota</taxon>
        <taxon>Fungi</taxon>
        <taxon>Dikarya</taxon>
        <taxon>Ascomycota</taxon>
        <taxon>Pezizomycotina</taxon>
        <taxon>Sordariomycetes</taxon>
        <taxon>Hypocreomycetidae</taxon>
        <taxon>Hypocreales</taxon>
        <taxon>Stachybotryaceae</taxon>
        <taxon>Stachybotrys</taxon>
    </lineage>
</organism>
<dbReference type="PANTHER" id="PTHR42973:SF53">
    <property type="entry name" value="FAD-BINDING PCMH-TYPE DOMAIN-CONTAINING PROTEIN-RELATED"/>
    <property type="match status" value="1"/>
</dbReference>
<dbReference type="GO" id="GO:0071949">
    <property type="term" value="F:FAD binding"/>
    <property type="evidence" value="ECO:0007669"/>
    <property type="project" value="InterPro"/>
</dbReference>
<proteinExistence type="inferred from homology"/>
<dbReference type="Gene3D" id="3.40.462.20">
    <property type="match status" value="1"/>
</dbReference>
<evidence type="ECO:0000256" key="3">
    <source>
        <dbReference type="ARBA" id="ARBA00022827"/>
    </source>
</evidence>
<dbReference type="HOGENOM" id="CLU_018354_1_1_1"/>
<accession>A0A084QPY2</accession>